<dbReference type="GeneID" id="75113532"/>
<name>A0A174WI15_9BACE</name>
<comment type="subcellular location">
    <subcellularLocation>
        <location evidence="5">Cytoplasm</location>
    </subcellularLocation>
</comment>
<evidence type="ECO:0000313" key="7">
    <source>
        <dbReference type="EMBL" id="CUO81561.1"/>
    </source>
</evidence>
<dbReference type="Proteomes" id="UP000427825">
    <property type="component" value="Unassembled WGS sequence"/>
</dbReference>
<sequence>MLIKVGITGGIGSGKSVVSRLLEIMGIPVYISDTEAKRITCTDTVIRRELCALVGQEVFQGGELNRTLLAEYMFGYPEHVKEVNAIIHPRVKDDFRQWTVRFGNNGLVGMESAILIESGFREEVDFLVMVYAPLEVRVERAMKRDCSSRELVLKRIEAQMSDEAKREQADFVIVNDNETPLIPQVLELISLLSKNNHYLCDAKK</sequence>
<dbReference type="GO" id="GO:0015937">
    <property type="term" value="P:coenzyme A biosynthetic process"/>
    <property type="evidence" value="ECO:0007669"/>
    <property type="project" value="UniProtKB-UniRule"/>
</dbReference>
<keyword evidence="4 5" id="KW-0173">Coenzyme A biosynthesis</keyword>
<dbReference type="Gene3D" id="3.40.50.300">
    <property type="entry name" value="P-loop containing nucleotide triphosphate hydrolases"/>
    <property type="match status" value="1"/>
</dbReference>
<reference evidence="17" key="4">
    <citation type="submission" date="2022-08" db="EMBL/GenBank/DDBJ databases">
        <title>Genome Sequencing of Bacteroides fragilis Group Isolates with Nanopore Technology.</title>
        <authorList>
            <person name="Tisza M.J."/>
            <person name="Smith D."/>
            <person name="Dekker J.P."/>
        </authorList>
    </citation>
    <scope>NUCLEOTIDE SEQUENCE</scope>
    <source>
        <strain evidence="17">BFG-474</strain>
    </source>
</reference>
<dbReference type="EMBL" id="CZBL01000016">
    <property type="protein sequence ID" value="CUQ45171.1"/>
    <property type="molecule type" value="Genomic_DNA"/>
</dbReference>
<dbReference type="UniPathway" id="UPA00241">
    <property type="reaction ID" value="UER00356"/>
</dbReference>
<dbReference type="RefSeq" id="WP_005680329.1">
    <property type="nucleotide sequence ID" value="NZ_CABMOQ010000005.1"/>
</dbReference>
<accession>A0A174WI15</accession>
<evidence type="ECO:0000313" key="15">
    <source>
        <dbReference type="EMBL" id="RHD48913.1"/>
    </source>
</evidence>
<keyword evidence="5" id="KW-0963">Cytoplasm</keyword>
<evidence type="ECO:0000313" key="27">
    <source>
        <dbReference type="Proteomes" id="UP000491168"/>
    </source>
</evidence>
<dbReference type="Proteomes" id="UP000284205">
    <property type="component" value="Unassembled WGS sequence"/>
</dbReference>
<evidence type="ECO:0000256" key="4">
    <source>
        <dbReference type="ARBA" id="ARBA00022993"/>
    </source>
</evidence>
<dbReference type="EMBL" id="VVYP01000021">
    <property type="protein sequence ID" value="KAA5461587.1"/>
    <property type="molecule type" value="Genomic_DNA"/>
</dbReference>
<evidence type="ECO:0000313" key="21">
    <source>
        <dbReference type="Proteomes" id="UP000284205"/>
    </source>
</evidence>
<protein>
    <recommendedName>
        <fullName evidence="5 6">Dephospho-CoA kinase</fullName>
        <ecNumber evidence="5 6">2.7.1.24</ecNumber>
    </recommendedName>
    <alternativeName>
        <fullName evidence="5">Dephosphocoenzyme A kinase</fullName>
    </alternativeName>
</protein>
<dbReference type="PANTHER" id="PTHR10695">
    <property type="entry name" value="DEPHOSPHO-COA KINASE-RELATED"/>
    <property type="match status" value="1"/>
</dbReference>
<evidence type="ECO:0000256" key="1">
    <source>
        <dbReference type="ARBA" id="ARBA00009018"/>
    </source>
</evidence>
<evidence type="ECO:0000313" key="23">
    <source>
        <dbReference type="Proteomes" id="UP000284689"/>
    </source>
</evidence>
<reference evidence="24 25" key="3">
    <citation type="journal article" date="2019" name="Nat. Med.">
        <title>A library of human gut bacterial isolates paired with longitudinal multiomics data enables mechanistic microbiome research.</title>
        <authorList>
            <person name="Poyet M."/>
            <person name="Groussin M."/>
            <person name="Gibbons S.M."/>
            <person name="Avila-Pacheco J."/>
            <person name="Jiang X."/>
            <person name="Kearney S.M."/>
            <person name="Perrotta A.R."/>
            <person name="Berdy B."/>
            <person name="Zhao S."/>
            <person name="Lieberman T.D."/>
            <person name="Swanson P.K."/>
            <person name="Smith M."/>
            <person name="Roesemann S."/>
            <person name="Alexander J.E."/>
            <person name="Rich S.A."/>
            <person name="Livny J."/>
            <person name="Vlamakis H."/>
            <person name="Clish C."/>
            <person name="Bullock K."/>
            <person name="Deik A."/>
            <person name="Scott J."/>
            <person name="Pierce K.A."/>
            <person name="Xavier R.J."/>
            <person name="Alm E.J."/>
        </authorList>
    </citation>
    <scope>NUCLEOTIDE SEQUENCE [LARGE SCALE GENOMIC DNA]</scope>
    <source>
        <strain evidence="12 24">BIOML-A19</strain>
        <strain evidence="11 27">BIOML-A21</strain>
        <strain evidence="10 25">BIOML-A25</strain>
        <strain evidence="9 26">BIOML-A31</strain>
    </source>
</reference>
<dbReference type="NCBIfam" id="TIGR00152">
    <property type="entry name" value="dephospho-CoA kinase"/>
    <property type="match status" value="1"/>
</dbReference>
<evidence type="ECO:0000313" key="10">
    <source>
        <dbReference type="EMBL" id="KAA5476624.1"/>
    </source>
</evidence>
<dbReference type="EMBL" id="QSJD01000012">
    <property type="protein sequence ID" value="RHD48913.1"/>
    <property type="molecule type" value="Genomic_DNA"/>
</dbReference>
<dbReference type="CDD" id="cd02022">
    <property type="entry name" value="DPCK"/>
    <property type="match status" value="1"/>
</dbReference>
<gene>
    <name evidence="5 8" type="primary">coaE</name>
    <name evidence="16" type="ORF">DW190_03340</name>
    <name evidence="15" type="ORF">DW794_09305</name>
    <name evidence="13" type="ORF">DWY26_05960</name>
    <name evidence="14" type="ORF">DXA49_16535</name>
    <name evidence="7" type="ORF">ERS852494_00799</name>
    <name evidence="8" type="ORF">ERS852558_03411</name>
    <name evidence="12" type="ORF">F2Y31_04740</name>
    <name evidence="11" type="ORF">F2Y35_18030</name>
    <name evidence="9" type="ORF">F2Y36_15900</name>
    <name evidence="10" type="ORF">F2Y39_11815</name>
    <name evidence="17" type="ORF">NXW23_09595</name>
</gene>
<evidence type="ECO:0000313" key="17">
    <source>
        <dbReference type="EMBL" id="UVQ98534.1"/>
    </source>
</evidence>
<dbReference type="GO" id="GO:0005737">
    <property type="term" value="C:cytoplasm"/>
    <property type="evidence" value="ECO:0007669"/>
    <property type="project" value="UniProtKB-SubCell"/>
</dbReference>
<evidence type="ECO:0000313" key="20">
    <source>
        <dbReference type="Proteomes" id="UP000283512"/>
    </source>
</evidence>
<dbReference type="GO" id="GO:0005524">
    <property type="term" value="F:ATP binding"/>
    <property type="evidence" value="ECO:0007669"/>
    <property type="project" value="UniProtKB-UniRule"/>
</dbReference>
<reference evidence="18 19" key="1">
    <citation type="submission" date="2015-09" db="EMBL/GenBank/DDBJ databases">
        <authorList>
            <consortium name="Pathogen Informatics"/>
        </authorList>
    </citation>
    <scope>NUCLEOTIDE SEQUENCE [LARGE SCALE GENOMIC DNA]</scope>
    <source>
        <strain evidence="7 18">2789STDY5834880</strain>
        <strain evidence="8 19">2789STDY5834946</strain>
    </source>
</reference>
<evidence type="ECO:0000256" key="5">
    <source>
        <dbReference type="HAMAP-Rule" id="MF_00376"/>
    </source>
</evidence>
<dbReference type="STRING" id="47678.ERS852494_00799"/>
<dbReference type="Proteomes" id="UP001060260">
    <property type="component" value="Chromosome"/>
</dbReference>
<evidence type="ECO:0000313" key="18">
    <source>
        <dbReference type="Proteomes" id="UP000095657"/>
    </source>
</evidence>
<dbReference type="Proteomes" id="UP000095725">
    <property type="component" value="Unassembled WGS sequence"/>
</dbReference>
<dbReference type="Proteomes" id="UP000283512">
    <property type="component" value="Unassembled WGS sequence"/>
</dbReference>
<dbReference type="Proteomes" id="UP000284689">
    <property type="component" value="Unassembled WGS sequence"/>
</dbReference>
<dbReference type="GO" id="GO:0004140">
    <property type="term" value="F:dephospho-CoA kinase activity"/>
    <property type="evidence" value="ECO:0007669"/>
    <property type="project" value="UniProtKB-UniRule"/>
</dbReference>
<dbReference type="EMBL" id="QRUO01000004">
    <property type="protein sequence ID" value="RGR72857.1"/>
    <property type="molecule type" value="Genomic_DNA"/>
</dbReference>
<evidence type="ECO:0000313" key="14">
    <source>
        <dbReference type="EMBL" id="RGY23510.1"/>
    </source>
</evidence>
<evidence type="ECO:0000313" key="24">
    <source>
        <dbReference type="Proteomes" id="UP000368418"/>
    </source>
</evidence>
<dbReference type="EC" id="2.7.1.24" evidence="5 6"/>
<dbReference type="EMBL" id="QSCS01000029">
    <property type="protein sequence ID" value="RGY23510.1"/>
    <property type="molecule type" value="Genomic_DNA"/>
</dbReference>
<dbReference type="EMBL" id="CZAI01000002">
    <property type="protein sequence ID" value="CUO81561.1"/>
    <property type="molecule type" value="Genomic_DNA"/>
</dbReference>
<evidence type="ECO:0000256" key="2">
    <source>
        <dbReference type="ARBA" id="ARBA00022741"/>
    </source>
</evidence>
<evidence type="ECO:0000313" key="13">
    <source>
        <dbReference type="EMBL" id="RGR72857.1"/>
    </source>
</evidence>
<evidence type="ECO:0000313" key="16">
    <source>
        <dbReference type="EMBL" id="RHH95266.1"/>
    </source>
</evidence>
<evidence type="ECO:0000313" key="22">
    <source>
        <dbReference type="Proteomes" id="UP000284431"/>
    </source>
</evidence>
<dbReference type="PROSITE" id="PS51219">
    <property type="entry name" value="DPCK"/>
    <property type="match status" value="1"/>
</dbReference>
<keyword evidence="2 5" id="KW-0547">Nucleotide-binding</keyword>
<dbReference type="Proteomes" id="UP000368418">
    <property type="component" value="Unassembled WGS sequence"/>
</dbReference>
<dbReference type="Pfam" id="PF01121">
    <property type="entry name" value="CoaE"/>
    <property type="match status" value="1"/>
</dbReference>
<dbReference type="Proteomes" id="UP000095657">
    <property type="component" value="Unassembled WGS sequence"/>
</dbReference>
<proteinExistence type="inferred from homology"/>
<comment type="similarity">
    <text evidence="1 5">Belongs to the CoaE family.</text>
</comment>
<comment type="function">
    <text evidence="5">Catalyzes the phosphorylation of the 3'-hydroxyl group of dephosphocoenzyme A to form coenzyme A.</text>
</comment>
<evidence type="ECO:0000313" key="26">
    <source>
        <dbReference type="Proteomes" id="UP000475905"/>
    </source>
</evidence>
<dbReference type="EMBL" id="VVYJ01000006">
    <property type="protein sequence ID" value="KAA5476624.1"/>
    <property type="molecule type" value="Genomic_DNA"/>
</dbReference>
<dbReference type="Proteomes" id="UP000491168">
    <property type="component" value="Unassembled WGS sequence"/>
</dbReference>
<dbReference type="PANTHER" id="PTHR10695:SF46">
    <property type="entry name" value="BIFUNCTIONAL COENZYME A SYNTHASE-RELATED"/>
    <property type="match status" value="1"/>
</dbReference>
<reference evidence="20 21" key="2">
    <citation type="submission" date="2018-08" db="EMBL/GenBank/DDBJ databases">
        <title>A genome reference for cultivated species of the human gut microbiota.</title>
        <authorList>
            <person name="Zou Y."/>
            <person name="Xue W."/>
            <person name="Luo G."/>
        </authorList>
    </citation>
    <scope>NUCLEOTIDE SEQUENCE [LARGE SCALE GENOMIC DNA]</scope>
    <source>
        <strain evidence="13 21">AF24-29LB</strain>
        <strain evidence="16 20">AM16-49B</strain>
        <strain evidence="15 23">AM31-16AC</strain>
        <strain evidence="14 22">OF02-6LB</strain>
    </source>
</reference>
<dbReference type="EMBL" id="VVYF01000020">
    <property type="protein sequence ID" value="KAA5488360.1"/>
    <property type="molecule type" value="Genomic_DNA"/>
</dbReference>
<evidence type="ECO:0000313" key="19">
    <source>
        <dbReference type="Proteomes" id="UP000095725"/>
    </source>
</evidence>
<evidence type="ECO:0000256" key="6">
    <source>
        <dbReference type="NCBIfam" id="TIGR00152"/>
    </source>
</evidence>
<comment type="catalytic activity">
    <reaction evidence="5">
        <text>3'-dephospho-CoA + ATP = ADP + CoA + H(+)</text>
        <dbReference type="Rhea" id="RHEA:18245"/>
        <dbReference type="ChEBI" id="CHEBI:15378"/>
        <dbReference type="ChEBI" id="CHEBI:30616"/>
        <dbReference type="ChEBI" id="CHEBI:57287"/>
        <dbReference type="ChEBI" id="CHEBI:57328"/>
        <dbReference type="ChEBI" id="CHEBI:456216"/>
        <dbReference type="EC" id="2.7.1.24"/>
    </reaction>
</comment>
<dbReference type="InterPro" id="IPR001977">
    <property type="entry name" value="Depp_CoAkinase"/>
</dbReference>
<keyword evidence="3 5" id="KW-0067">ATP-binding</keyword>
<dbReference type="EMBL" id="CP103166">
    <property type="protein sequence ID" value="UVQ98534.1"/>
    <property type="molecule type" value="Genomic_DNA"/>
</dbReference>
<dbReference type="InterPro" id="IPR027417">
    <property type="entry name" value="P-loop_NTPase"/>
</dbReference>
<evidence type="ECO:0000256" key="3">
    <source>
        <dbReference type="ARBA" id="ARBA00022840"/>
    </source>
</evidence>
<dbReference type="Proteomes" id="UP000284431">
    <property type="component" value="Unassembled WGS sequence"/>
</dbReference>
<evidence type="ECO:0000313" key="12">
    <source>
        <dbReference type="EMBL" id="KAA5502557.1"/>
    </source>
</evidence>
<evidence type="ECO:0000313" key="8">
    <source>
        <dbReference type="EMBL" id="CUQ45171.1"/>
    </source>
</evidence>
<dbReference type="EMBL" id="QRKD01000001">
    <property type="protein sequence ID" value="RHH95266.1"/>
    <property type="molecule type" value="Genomic_DNA"/>
</dbReference>
<keyword evidence="5 8" id="KW-0808">Transferase</keyword>
<dbReference type="Proteomes" id="UP000475905">
    <property type="component" value="Unassembled WGS sequence"/>
</dbReference>
<dbReference type="EMBL" id="VVYD01000002">
    <property type="protein sequence ID" value="KAA5502557.1"/>
    <property type="molecule type" value="Genomic_DNA"/>
</dbReference>
<dbReference type="HAMAP" id="MF_00376">
    <property type="entry name" value="Dephospho_CoA_kinase"/>
    <property type="match status" value="1"/>
</dbReference>
<evidence type="ECO:0000313" key="25">
    <source>
        <dbReference type="Proteomes" id="UP000427825"/>
    </source>
</evidence>
<dbReference type="AlphaFoldDB" id="A0A174WI15"/>
<dbReference type="SUPFAM" id="SSF52540">
    <property type="entry name" value="P-loop containing nucleoside triphosphate hydrolases"/>
    <property type="match status" value="1"/>
</dbReference>
<feature type="binding site" evidence="5">
    <location>
        <begin position="12"/>
        <end position="17"/>
    </location>
    <ligand>
        <name>ATP</name>
        <dbReference type="ChEBI" id="CHEBI:30616"/>
    </ligand>
</feature>
<keyword evidence="5 8" id="KW-0418">Kinase</keyword>
<organism evidence="8 19">
    <name type="scientific">Bacteroides caccae</name>
    <dbReference type="NCBI Taxonomy" id="47678"/>
    <lineage>
        <taxon>Bacteria</taxon>
        <taxon>Pseudomonadati</taxon>
        <taxon>Bacteroidota</taxon>
        <taxon>Bacteroidia</taxon>
        <taxon>Bacteroidales</taxon>
        <taxon>Bacteroidaceae</taxon>
        <taxon>Bacteroides</taxon>
    </lineage>
</organism>
<evidence type="ECO:0000313" key="9">
    <source>
        <dbReference type="EMBL" id="KAA5461587.1"/>
    </source>
</evidence>
<evidence type="ECO:0000313" key="11">
    <source>
        <dbReference type="EMBL" id="KAA5488360.1"/>
    </source>
</evidence>
<comment type="pathway">
    <text evidence="5">Cofactor biosynthesis; coenzyme A biosynthesis; CoA from (R)-pantothenate: step 5/5.</text>
</comment>